<dbReference type="Proteomes" id="UP000230233">
    <property type="component" value="Chromosome V"/>
</dbReference>
<accession>A0A2G5TJC2</accession>
<organism evidence="2 3">
    <name type="scientific">Caenorhabditis nigoni</name>
    <dbReference type="NCBI Taxonomy" id="1611254"/>
    <lineage>
        <taxon>Eukaryota</taxon>
        <taxon>Metazoa</taxon>
        <taxon>Ecdysozoa</taxon>
        <taxon>Nematoda</taxon>
        <taxon>Chromadorea</taxon>
        <taxon>Rhabditida</taxon>
        <taxon>Rhabditina</taxon>
        <taxon>Rhabditomorpha</taxon>
        <taxon>Rhabditoidea</taxon>
        <taxon>Rhabditidae</taxon>
        <taxon>Peloderinae</taxon>
        <taxon>Caenorhabditis</taxon>
    </lineage>
</organism>
<feature type="signal peptide" evidence="1">
    <location>
        <begin position="1"/>
        <end position="20"/>
    </location>
</feature>
<dbReference type="EMBL" id="PDUG01000005">
    <property type="protein sequence ID" value="PIC27333.1"/>
    <property type="molecule type" value="Genomic_DNA"/>
</dbReference>
<evidence type="ECO:0008006" key="4">
    <source>
        <dbReference type="Google" id="ProtNLM"/>
    </source>
</evidence>
<sequence length="106" mass="11627">MTHLITFALVLISSVSLLKASCPEGFDVVNSKCITITSKRFTHHKALLECSGINAHLVFIQNAIVGYPVTNVGTCVYIDSDNQPLKGRWISATCELDEYHAICESN</sequence>
<dbReference type="SUPFAM" id="SSF56436">
    <property type="entry name" value="C-type lectin-like"/>
    <property type="match status" value="1"/>
</dbReference>
<gene>
    <name evidence="2" type="primary">Cnig_chr_V.g19625</name>
    <name evidence="2" type="ORF">B9Z55_019625</name>
</gene>
<name>A0A2G5TJC2_9PELO</name>
<evidence type="ECO:0000256" key="1">
    <source>
        <dbReference type="SAM" id="SignalP"/>
    </source>
</evidence>
<dbReference type="AlphaFoldDB" id="A0A2G5TJC2"/>
<dbReference type="InterPro" id="IPR016187">
    <property type="entry name" value="CTDL_fold"/>
</dbReference>
<dbReference type="STRING" id="1611254.A0A2G5TJC2"/>
<proteinExistence type="predicted"/>
<dbReference type="Gene3D" id="3.10.100.10">
    <property type="entry name" value="Mannose-Binding Protein A, subunit A"/>
    <property type="match status" value="1"/>
</dbReference>
<feature type="chain" id="PRO_5013761293" description="C-type lectin domain-containing protein" evidence="1">
    <location>
        <begin position="21"/>
        <end position="106"/>
    </location>
</feature>
<dbReference type="InterPro" id="IPR016186">
    <property type="entry name" value="C-type_lectin-like/link_sf"/>
</dbReference>
<protein>
    <recommendedName>
        <fullName evidence="4">C-type lectin domain-containing protein</fullName>
    </recommendedName>
</protein>
<evidence type="ECO:0000313" key="2">
    <source>
        <dbReference type="EMBL" id="PIC27333.1"/>
    </source>
</evidence>
<evidence type="ECO:0000313" key="3">
    <source>
        <dbReference type="Proteomes" id="UP000230233"/>
    </source>
</evidence>
<dbReference type="OrthoDB" id="5824455at2759"/>
<keyword evidence="3" id="KW-1185">Reference proteome</keyword>
<comment type="caution">
    <text evidence="2">The sequence shown here is derived from an EMBL/GenBank/DDBJ whole genome shotgun (WGS) entry which is preliminary data.</text>
</comment>
<keyword evidence="1" id="KW-0732">Signal</keyword>
<reference evidence="3" key="1">
    <citation type="submission" date="2017-10" db="EMBL/GenBank/DDBJ databases">
        <title>Rapid genome shrinkage in a self-fertile nematode reveals novel sperm competition proteins.</title>
        <authorList>
            <person name="Yin D."/>
            <person name="Schwarz E.M."/>
            <person name="Thomas C.G."/>
            <person name="Felde R.L."/>
            <person name="Korf I.F."/>
            <person name="Cutter A.D."/>
            <person name="Schartner C.M."/>
            <person name="Ralston E.J."/>
            <person name="Meyer B.J."/>
            <person name="Haag E.S."/>
        </authorList>
    </citation>
    <scope>NUCLEOTIDE SEQUENCE [LARGE SCALE GENOMIC DNA]</scope>
    <source>
        <strain evidence="3">JU1422</strain>
    </source>
</reference>